<dbReference type="InterPro" id="IPR050796">
    <property type="entry name" value="SCF_F-box_component"/>
</dbReference>
<evidence type="ECO:0000313" key="2">
    <source>
        <dbReference type="Proteomes" id="UP000652761"/>
    </source>
</evidence>
<evidence type="ECO:0000313" key="1">
    <source>
        <dbReference type="EMBL" id="MQM15188.1"/>
    </source>
</evidence>
<name>A0A843X4U0_COLES</name>
<sequence>MASIGGRVVPGDVCSEILLWLPAKEALRGRSICRAFDVSSHDRTFFLWQSRRARDDSGLFLRRHDGRFEMVFTDACAGMPPESLQFLKGGNKRILGSHGGIVIFDTMPAGDPSSTSGFCLYNPVQGELRHIPRPDGASILSVRTFGVAILFADDDAGDHVHRYDVVCMTPTSEWSSNMVCWLYSSKEEAWMLIGDNIYVGPRNIKFHSPVVSSHGRVIYLASDCGRYQKQEPYIVAVDIDTGTSKILPLTEKVLATDGTSGDLEQIEIAAGECGALSVVHCNSASEFTVWEVKDPDMSWVWEQRGRVSMAAMGLQPRPVHGVSLVNGDVLVFTVNEDVYVHSLKDEVGQVKVIKGQEGCCPYMCAYANTFRPCEDR</sequence>
<dbReference type="Proteomes" id="UP000652761">
    <property type="component" value="Unassembled WGS sequence"/>
</dbReference>
<dbReference type="PANTHER" id="PTHR31672:SF13">
    <property type="entry name" value="F-BOX PROTEIN CPR30-LIKE"/>
    <property type="match status" value="1"/>
</dbReference>
<dbReference type="EMBL" id="NMUH01006405">
    <property type="protein sequence ID" value="MQM15188.1"/>
    <property type="molecule type" value="Genomic_DNA"/>
</dbReference>
<gene>
    <name evidence="1" type="ORF">Taro_048127</name>
</gene>
<dbReference type="PANTHER" id="PTHR31672">
    <property type="entry name" value="BNACNNG10540D PROTEIN"/>
    <property type="match status" value="1"/>
</dbReference>
<dbReference type="SUPFAM" id="SSF69322">
    <property type="entry name" value="Tricorn protease domain 2"/>
    <property type="match status" value="1"/>
</dbReference>
<keyword evidence="2" id="KW-1185">Reference proteome</keyword>
<organism evidence="1 2">
    <name type="scientific">Colocasia esculenta</name>
    <name type="common">Wild taro</name>
    <name type="synonym">Arum esculentum</name>
    <dbReference type="NCBI Taxonomy" id="4460"/>
    <lineage>
        <taxon>Eukaryota</taxon>
        <taxon>Viridiplantae</taxon>
        <taxon>Streptophyta</taxon>
        <taxon>Embryophyta</taxon>
        <taxon>Tracheophyta</taxon>
        <taxon>Spermatophyta</taxon>
        <taxon>Magnoliopsida</taxon>
        <taxon>Liliopsida</taxon>
        <taxon>Araceae</taxon>
        <taxon>Aroideae</taxon>
        <taxon>Colocasieae</taxon>
        <taxon>Colocasia</taxon>
    </lineage>
</organism>
<dbReference type="AlphaFoldDB" id="A0A843X4U0"/>
<accession>A0A843X4U0</accession>
<protein>
    <recommendedName>
        <fullName evidence="3">F-box domain-containing protein</fullName>
    </recommendedName>
</protein>
<reference evidence="1" key="1">
    <citation type="submission" date="2017-07" db="EMBL/GenBank/DDBJ databases">
        <title>Taro Niue Genome Assembly and Annotation.</title>
        <authorList>
            <person name="Atibalentja N."/>
            <person name="Keating K."/>
            <person name="Fields C.J."/>
        </authorList>
    </citation>
    <scope>NUCLEOTIDE SEQUENCE</scope>
    <source>
        <strain evidence="1">Niue_2</strain>
        <tissue evidence="1">Leaf</tissue>
    </source>
</reference>
<comment type="caution">
    <text evidence="1">The sequence shown here is derived from an EMBL/GenBank/DDBJ whole genome shotgun (WGS) entry which is preliminary data.</text>
</comment>
<dbReference type="OrthoDB" id="747168at2759"/>
<evidence type="ECO:0008006" key="3">
    <source>
        <dbReference type="Google" id="ProtNLM"/>
    </source>
</evidence>
<proteinExistence type="predicted"/>